<dbReference type="PANTHER" id="PTHR33744:SF15">
    <property type="entry name" value="CARBOHYDRATE DIACID REGULATOR"/>
    <property type="match status" value="1"/>
</dbReference>
<dbReference type="RefSeq" id="WP_002568912.1">
    <property type="nucleotide sequence ID" value="NZ_CABKUK010000003.1"/>
</dbReference>
<dbReference type="EMBL" id="QRZM01000007">
    <property type="protein sequence ID" value="RGV74539.1"/>
    <property type="molecule type" value="Genomic_DNA"/>
</dbReference>
<proteinExistence type="predicted"/>
<dbReference type="EMBL" id="QSHZ01000012">
    <property type="protein sequence ID" value="RHC55764.1"/>
    <property type="molecule type" value="Genomic_DNA"/>
</dbReference>
<dbReference type="Proteomes" id="UP000284543">
    <property type="component" value="Unassembled WGS sequence"/>
</dbReference>
<gene>
    <name evidence="4" type="ORF">DW839_13090</name>
    <name evidence="3" type="ORF">DWW02_17940</name>
</gene>
<evidence type="ECO:0008006" key="7">
    <source>
        <dbReference type="Google" id="ProtNLM"/>
    </source>
</evidence>
<dbReference type="InterPro" id="IPR042070">
    <property type="entry name" value="PucR_C-HTH_sf"/>
</dbReference>
<evidence type="ECO:0000259" key="1">
    <source>
        <dbReference type="Pfam" id="PF05651"/>
    </source>
</evidence>
<dbReference type="Pfam" id="PF05651">
    <property type="entry name" value="Diacid_rec"/>
    <property type="match status" value="1"/>
</dbReference>
<feature type="domain" description="PucR C-terminal helix-turn-helix" evidence="2">
    <location>
        <begin position="316"/>
        <end position="362"/>
    </location>
</feature>
<dbReference type="InterPro" id="IPR008599">
    <property type="entry name" value="Diacid_rec"/>
</dbReference>
<comment type="caution">
    <text evidence="4">The sequence shown here is derived from an EMBL/GenBank/DDBJ whole genome shotgun (WGS) entry which is preliminary data.</text>
</comment>
<evidence type="ECO:0000259" key="2">
    <source>
        <dbReference type="Pfam" id="PF13556"/>
    </source>
</evidence>
<dbReference type="KEGG" id="cbol:CGC65_28385"/>
<dbReference type="Gene3D" id="1.10.10.2840">
    <property type="entry name" value="PucR C-terminal helix-turn-helix domain"/>
    <property type="match status" value="1"/>
</dbReference>
<evidence type="ECO:0000313" key="3">
    <source>
        <dbReference type="EMBL" id="RGV74539.1"/>
    </source>
</evidence>
<organism evidence="4 5">
    <name type="scientific">Enterocloster bolteae</name>
    <dbReference type="NCBI Taxonomy" id="208479"/>
    <lineage>
        <taxon>Bacteria</taxon>
        <taxon>Bacillati</taxon>
        <taxon>Bacillota</taxon>
        <taxon>Clostridia</taxon>
        <taxon>Lachnospirales</taxon>
        <taxon>Lachnospiraceae</taxon>
        <taxon>Enterocloster</taxon>
    </lineage>
</organism>
<dbReference type="Proteomes" id="UP000283975">
    <property type="component" value="Unassembled WGS sequence"/>
</dbReference>
<reference evidence="5 6" key="1">
    <citation type="submission" date="2018-08" db="EMBL/GenBank/DDBJ databases">
        <title>A genome reference for cultivated species of the human gut microbiota.</title>
        <authorList>
            <person name="Zou Y."/>
            <person name="Xue W."/>
            <person name="Luo G."/>
        </authorList>
    </citation>
    <scope>NUCLEOTIDE SEQUENCE [LARGE SCALE GENOMIC DNA]</scope>
    <source>
        <strain evidence="3 6">AF14-18</strain>
        <strain evidence="4 5">AM35-14</strain>
    </source>
</reference>
<feature type="domain" description="Putative sugar diacid recognition" evidence="1">
    <location>
        <begin position="6"/>
        <end position="135"/>
    </location>
</feature>
<dbReference type="Pfam" id="PF13556">
    <property type="entry name" value="HTH_30"/>
    <property type="match status" value="1"/>
</dbReference>
<evidence type="ECO:0000313" key="5">
    <source>
        <dbReference type="Proteomes" id="UP000283975"/>
    </source>
</evidence>
<dbReference type="SUPFAM" id="SSF103190">
    <property type="entry name" value="Sensory domain-like"/>
    <property type="match status" value="1"/>
</dbReference>
<name>A0A414AVP3_9FIRM</name>
<dbReference type="InterPro" id="IPR025736">
    <property type="entry name" value="PucR_C-HTH_dom"/>
</dbReference>
<dbReference type="InterPro" id="IPR051448">
    <property type="entry name" value="CdaR-like_regulators"/>
</dbReference>
<accession>A0A414AVP3</accession>
<sequence length="382" mass="43270">MLEFSSMAQDFVEATSSLVGGRTINIMDREGTIIASTEQERIGTFHQGAAEVIATGKPVLIETKDLPRYPGAKEGYNMPIFLKDELIGVVGIFGCEEQMLNVANLLKVYVTQHFAQQAMAQKQNVESEVRNRLLSLLLLGDIGQMETIYQLSALIPVQLAFPVKVIMIRAGKRKNTREQMNHYTQLFQNMMWQGTLDRSRDVFGIQNNDCIIIHSAPRHGKADEDLDKIIAQVVREEGLCIAVSGACPRLEDIPGGMKESNTLISMEGGPVRNLEDSQVKIQYLIYKSLIHGGTKYAEMLYRKLTASQDARQAEVLLVTARVYYQENGSVQKASERLHLHKNTLLYRMKRLFQLLDLENETPFTREFLIRLIFMYHPVDDIT</sequence>
<dbReference type="PANTHER" id="PTHR33744">
    <property type="entry name" value="CARBOHYDRATE DIACID REGULATOR"/>
    <property type="match status" value="1"/>
</dbReference>
<dbReference type="AlphaFoldDB" id="A0A414AVP3"/>
<dbReference type="InterPro" id="IPR029151">
    <property type="entry name" value="Sensor-like_sf"/>
</dbReference>
<protein>
    <recommendedName>
        <fullName evidence="7">Carbohydrate diacid regulator</fullName>
    </recommendedName>
</protein>
<evidence type="ECO:0000313" key="4">
    <source>
        <dbReference type="EMBL" id="RHC55764.1"/>
    </source>
</evidence>
<evidence type="ECO:0000313" key="6">
    <source>
        <dbReference type="Proteomes" id="UP000284543"/>
    </source>
</evidence>